<keyword evidence="4" id="KW-1185">Reference proteome</keyword>
<accession>A0A202EAJ5</accession>
<gene>
    <name evidence="3" type="ORF">B2G88_00025</name>
</gene>
<organism evidence="3 4">
    <name type="scientific">Natronolimnobius baerhuensis</name>
    <dbReference type="NCBI Taxonomy" id="253108"/>
    <lineage>
        <taxon>Archaea</taxon>
        <taxon>Methanobacteriati</taxon>
        <taxon>Methanobacteriota</taxon>
        <taxon>Stenosarchaea group</taxon>
        <taxon>Halobacteria</taxon>
        <taxon>Halobacteriales</taxon>
        <taxon>Natrialbaceae</taxon>
        <taxon>Natronolimnobius</taxon>
    </lineage>
</organism>
<evidence type="ECO:0000259" key="2">
    <source>
        <dbReference type="PROSITE" id="PS51462"/>
    </source>
</evidence>
<dbReference type="OrthoDB" id="40462at2157"/>
<dbReference type="GO" id="GO:0016787">
    <property type="term" value="F:hydrolase activity"/>
    <property type="evidence" value="ECO:0007669"/>
    <property type="project" value="UniProtKB-KW"/>
</dbReference>
<dbReference type="EMBL" id="MWPH01000001">
    <property type="protein sequence ID" value="OVE85257.1"/>
    <property type="molecule type" value="Genomic_DNA"/>
</dbReference>
<dbReference type="Proteomes" id="UP000196084">
    <property type="component" value="Unassembled WGS sequence"/>
</dbReference>
<dbReference type="InterPro" id="IPR000086">
    <property type="entry name" value="NUDIX_hydrolase_dom"/>
</dbReference>
<comment type="caution">
    <text evidence="3">The sequence shown here is derived from an EMBL/GenBank/DDBJ whole genome shotgun (WGS) entry which is preliminary data.</text>
</comment>
<name>A0A202EAJ5_9EURY</name>
<dbReference type="InterPro" id="IPR015797">
    <property type="entry name" value="NUDIX_hydrolase-like_dom_sf"/>
</dbReference>
<dbReference type="InterPro" id="IPR020084">
    <property type="entry name" value="NUDIX_hydrolase_CS"/>
</dbReference>
<reference evidence="3 4" key="1">
    <citation type="submission" date="2017-02" db="EMBL/GenBank/DDBJ databases">
        <title>Natronthermophilus aegyptiacus gen. nov.,sp. nov., an aerobic, extremely halophilic alkalithermophilic archaeon isolated from the athalassohaline Wadi An Natrun, Egypt.</title>
        <authorList>
            <person name="Zhao B."/>
        </authorList>
    </citation>
    <scope>NUCLEOTIDE SEQUENCE [LARGE SCALE GENOMIC DNA]</scope>
    <source>
        <strain evidence="3 4">CGMCC 1.3597</strain>
    </source>
</reference>
<dbReference type="Gene3D" id="3.90.79.10">
    <property type="entry name" value="Nucleoside Triphosphate Pyrophosphohydrolase"/>
    <property type="match status" value="1"/>
</dbReference>
<dbReference type="AlphaFoldDB" id="A0A202EAJ5"/>
<dbReference type="RefSeq" id="WP_054862267.1">
    <property type="nucleotide sequence ID" value="NZ_MWPH01000001.1"/>
</dbReference>
<evidence type="ECO:0000313" key="4">
    <source>
        <dbReference type="Proteomes" id="UP000196084"/>
    </source>
</evidence>
<keyword evidence="1" id="KW-0378">Hydrolase</keyword>
<dbReference type="PROSITE" id="PS51462">
    <property type="entry name" value="NUDIX"/>
    <property type="match status" value="1"/>
</dbReference>
<protein>
    <submittedName>
        <fullName evidence="3">DNA mismatch repair protein MutT</fullName>
    </submittedName>
</protein>
<dbReference type="Pfam" id="PF00293">
    <property type="entry name" value="NUDIX"/>
    <property type="match status" value="1"/>
</dbReference>
<proteinExistence type="predicted"/>
<dbReference type="SUPFAM" id="SSF55811">
    <property type="entry name" value="Nudix"/>
    <property type="match status" value="1"/>
</dbReference>
<sequence>MSDVTYVPKACAYITRHTGELLVFDGPGHDGIQIPKGTLEDGESPRDGLFREVMEETGLCTLTAPTHLTTDVWTRRESPPRRYVRHFYHATVHESRDRWTHTVTDGGEEHGAEFDLYWIQPSTAQTREFALDLDDYIHFLPSYTPADRVVSASD</sequence>
<feature type="domain" description="Nudix hydrolase" evidence="2">
    <location>
        <begin position="5"/>
        <end position="141"/>
    </location>
</feature>
<evidence type="ECO:0000256" key="1">
    <source>
        <dbReference type="ARBA" id="ARBA00022801"/>
    </source>
</evidence>
<evidence type="ECO:0000313" key="3">
    <source>
        <dbReference type="EMBL" id="OVE85257.1"/>
    </source>
</evidence>
<dbReference type="CDD" id="cd04663">
    <property type="entry name" value="NUDIX_Hydrolase"/>
    <property type="match status" value="1"/>
</dbReference>
<dbReference type="PROSITE" id="PS00893">
    <property type="entry name" value="NUDIX_BOX"/>
    <property type="match status" value="1"/>
</dbReference>